<feature type="compositionally biased region" description="Low complexity" evidence="1">
    <location>
        <begin position="138"/>
        <end position="147"/>
    </location>
</feature>
<sequence>MAGPPQPKRRIGGAPFAVLRASHRPPSAQAPRKAGPPPCARGRVDSRPPAAAAARGLQASQGGAPSSARHPRADVAEQRIAERRSGSPTAELYAKRAARFAEEVASGKIANEWTVVQELAAADQQRREDDERRKRAAGRQQLAAQLRAQEEEMRQQRETRKEESKAWAETVKKDVAAYQREQAQTKANLMERHKRLDEDMRRNLEEQERQKKVQRESEERTDKEILDRQLQASRRADERERRAKREERERSQFLFEERRSVPAGNSWSAGSRRFKMFGYLRALPKVHCSHDMLLNCIRSGLINLQNSTFRRVVNPQVALSDSGLHPKMPKAASETKPKFLRIA</sequence>
<comment type="caution">
    <text evidence="2">The sequence shown here is derived from an EMBL/GenBank/DDBJ whole genome shotgun (WGS) entry which is preliminary data.</text>
</comment>
<feature type="compositionally biased region" description="Basic and acidic residues" evidence="1">
    <location>
        <begin position="124"/>
        <end position="133"/>
    </location>
</feature>
<gene>
    <name evidence="2" type="ORF">PCOR1329_LOCUS31877</name>
</gene>
<accession>A0ABN9SRA1</accession>
<feature type="compositionally biased region" description="Basic and acidic residues" evidence="1">
    <location>
        <begin position="71"/>
        <end position="85"/>
    </location>
</feature>
<evidence type="ECO:0000313" key="2">
    <source>
        <dbReference type="EMBL" id="CAK0834455.1"/>
    </source>
</evidence>
<feature type="compositionally biased region" description="Basic and acidic residues" evidence="1">
    <location>
        <begin position="148"/>
        <end position="168"/>
    </location>
</feature>
<name>A0ABN9SRA1_9DINO</name>
<feature type="region of interest" description="Disordered" evidence="1">
    <location>
        <begin position="197"/>
        <end position="250"/>
    </location>
</feature>
<dbReference type="EMBL" id="CAUYUJ010012692">
    <property type="protein sequence ID" value="CAK0834455.1"/>
    <property type="molecule type" value="Genomic_DNA"/>
</dbReference>
<feature type="compositionally biased region" description="Basic and acidic residues" evidence="1">
    <location>
        <begin position="234"/>
        <end position="250"/>
    </location>
</feature>
<dbReference type="Proteomes" id="UP001189429">
    <property type="component" value="Unassembled WGS sequence"/>
</dbReference>
<reference evidence="2" key="1">
    <citation type="submission" date="2023-10" db="EMBL/GenBank/DDBJ databases">
        <authorList>
            <person name="Chen Y."/>
            <person name="Shah S."/>
            <person name="Dougan E. K."/>
            <person name="Thang M."/>
            <person name="Chan C."/>
        </authorList>
    </citation>
    <scope>NUCLEOTIDE SEQUENCE [LARGE SCALE GENOMIC DNA]</scope>
</reference>
<evidence type="ECO:0000256" key="1">
    <source>
        <dbReference type="SAM" id="MobiDB-lite"/>
    </source>
</evidence>
<feature type="region of interest" description="Disordered" evidence="1">
    <location>
        <begin position="121"/>
        <end position="168"/>
    </location>
</feature>
<proteinExistence type="predicted"/>
<evidence type="ECO:0000313" key="3">
    <source>
        <dbReference type="Proteomes" id="UP001189429"/>
    </source>
</evidence>
<feature type="compositionally biased region" description="Basic and acidic residues" evidence="1">
    <location>
        <begin position="197"/>
        <end position="227"/>
    </location>
</feature>
<organism evidence="2 3">
    <name type="scientific">Prorocentrum cordatum</name>
    <dbReference type="NCBI Taxonomy" id="2364126"/>
    <lineage>
        <taxon>Eukaryota</taxon>
        <taxon>Sar</taxon>
        <taxon>Alveolata</taxon>
        <taxon>Dinophyceae</taxon>
        <taxon>Prorocentrales</taxon>
        <taxon>Prorocentraceae</taxon>
        <taxon>Prorocentrum</taxon>
    </lineage>
</organism>
<feature type="compositionally biased region" description="Low complexity" evidence="1">
    <location>
        <begin position="47"/>
        <end position="64"/>
    </location>
</feature>
<keyword evidence="3" id="KW-1185">Reference proteome</keyword>
<evidence type="ECO:0008006" key="4">
    <source>
        <dbReference type="Google" id="ProtNLM"/>
    </source>
</evidence>
<protein>
    <recommendedName>
        <fullName evidence="4">Meiosis-specific nuclear structural protein 1</fullName>
    </recommendedName>
</protein>
<feature type="region of interest" description="Disordered" evidence="1">
    <location>
        <begin position="1"/>
        <end position="92"/>
    </location>
</feature>